<evidence type="ECO:0000313" key="9">
    <source>
        <dbReference type="EMBL" id="MEI5685470.1"/>
    </source>
</evidence>
<evidence type="ECO:0000256" key="3">
    <source>
        <dbReference type="ARBA" id="ARBA00023054"/>
    </source>
</evidence>
<name>A0ABU8GX35_9SPHN</name>
<proteinExistence type="inferred from homology"/>
<dbReference type="Pfam" id="PF02465">
    <property type="entry name" value="FliD_N"/>
    <property type="match status" value="1"/>
</dbReference>
<dbReference type="PANTHER" id="PTHR30288:SF0">
    <property type="entry name" value="FLAGELLAR HOOK-ASSOCIATED PROTEIN 2"/>
    <property type="match status" value="1"/>
</dbReference>
<comment type="caution">
    <text evidence="9">The sequence shown here is derived from an EMBL/GenBank/DDBJ whole genome shotgun (WGS) entry which is preliminary data.</text>
</comment>
<feature type="region of interest" description="Disordered" evidence="6">
    <location>
        <begin position="1"/>
        <end position="20"/>
    </location>
</feature>
<dbReference type="EMBL" id="JBBBDM010000001">
    <property type="protein sequence ID" value="MEI5685470.1"/>
    <property type="molecule type" value="Genomic_DNA"/>
</dbReference>
<dbReference type="InterPro" id="IPR010809">
    <property type="entry name" value="FliD_C"/>
</dbReference>
<evidence type="ECO:0000256" key="6">
    <source>
        <dbReference type="SAM" id="MobiDB-lite"/>
    </source>
</evidence>
<comment type="subcellular location">
    <subcellularLocation>
        <location evidence="5">Secreted</location>
    </subcellularLocation>
    <subcellularLocation>
        <location evidence="5">Bacterial flagellum</location>
    </subcellularLocation>
</comment>
<keyword evidence="9" id="KW-0282">Flagellum</keyword>
<keyword evidence="10" id="KW-1185">Reference proteome</keyword>
<keyword evidence="5" id="KW-0964">Secreted</keyword>
<comment type="function">
    <text evidence="5">Required for morphogenesis and for the elongation of the flagellar filament by facilitating polymerization of the flagellin monomers at the tip of growing filament. Forms a capping structure, which prevents flagellin subunits (transported through the central channel of the flagellum) from leaking out without polymerization at the distal end.</text>
</comment>
<keyword evidence="9" id="KW-0966">Cell projection</keyword>
<evidence type="ECO:0000256" key="2">
    <source>
        <dbReference type="ARBA" id="ARBA00011255"/>
    </source>
</evidence>
<evidence type="ECO:0000256" key="4">
    <source>
        <dbReference type="ARBA" id="ARBA00023143"/>
    </source>
</evidence>
<dbReference type="Proteomes" id="UP001367771">
    <property type="component" value="Unassembled WGS sequence"/>
</dbReference>
<dbReference type="InterPro" id="IPR003481">
    <property type="entry name" value="FliD_N"/>
</dbReference>
<evidence type="ECO:0000256" key="5">
    <source>
        <dbReference type="RuleBase" id="RU362066"/>
    </source>
</evidence>
<evidence type="ECO:0000256" key="1">
    <source>
        <dbReference type="ARBA" id="ARBA00009764"/>
    </source>
</evidence>
<gene>
    <name evidence="9" type="primary">fliD</name>
    <name evidence="9" type="ORF">V8201_00095</name>
</gene>
<keyword evidence="4 5" id="KW-0975">Bacterial flagellum</keyword>
<reference evidence="9 10" key="1">
    <citation type="journal article" date="2013" name="Int. J. Syst. Evol. Microbiol.">
        <title>Sphingomonas kyungheensis sp. nov., a bacterium with ginsenoside-converting activity isolated from soil of a ginseng field.</title>
        <authorList>
            <person name="Son H.M."/>
            <person name="Yang J.E."/>
            <person name="Park Y."/>
            <person name="Han C.K."/>
            <person name="Kim S.G."/>
            <person name="Kook M."/>
            <person name="Yi T.H."/>
        </authorList>
    </citation>
    <scope>NUCLEOTIDE SEQUENCE [LARGE SCALE GENOMIC DNA]</scope>
    <source>
        <strain evidence="9 10">LMG 26582</strain>
    </source>
</reference>
<accession>A0ABU8GX35</accession>
<evidence type="ECO:0000259" key="8">
    <source>
        <dbReference type="Pfam" id="PF07195"/>
    </source>
</evidence>
<organism evidence="9 10">
    <name type="scientific">Sphingomonas kyungheensis</name>
    <dbReference type="NCBI Taxonomy" id="1069987"/>
    <lineage>
        <taxon>Bacteria</taxon>
        <taxon>Pseudomonadati</taxon>
        <taxon>Pseudomonadota</taxon>
        <taxon>Alphaproteobacteria</taxon>
        <taxon>Sphingomonadales</taxon>
        <taxon>Sphingomonadaceae</taxon>
        <taxon>Sphingomonas</taxon>
    </lineage>
</organism>
<dbReference type="Pfam" id="PF07195">
    <property type="entry name" value="FliD_C"/>
    <property type="match status" value="1"/>
</dbReference>
<feature type="domain" description="Flagellar hook-associated protein 2 C-terminal" evidence="8">
    <location>
        <begin position="261"/>
        <end position="482"/>
    </location>
</feature>
<evidence type="ECO:0000259" key="7">
    <source>
        <dbReference type="Pfam" id="PF02465"/>
    </source>
</evidence>
<evidence type="ECO:0000313" key="10">
    <source>
        <dbReference type="Proteomes" id="UP001367771"/>
    </source>
</evidence>
<keyword evidence="3" id="KW-0175">Coiled coil</keyword>
<dbReference type="InterPro" id="IPR040026">
    <property type="entry name" value="FliD"/>
</dbReference>
<sequence>MTTTTATTTSTSTATTTATSSASVTKTAAQQVLTSLDTGSGVDTASLVTALVQAQFAAKNASITSRNTALTAQISAAGTLKSTISNFATALGTLSTGGTLQTQPVSSNATALGVSAISGAKVGDLSTSVTVSALASAQGARSAAVADRTATIATGKLTLQLGSATYNSAGTAMTGFTAGSSAAVSIDVTDGSLNGIASAINAAKAGVTASIITDADGKAVLSLKGTTGTDQAFTLTADDSSSALSQFNVGPNSGMTLTGTAANAQLTVDGVAVQRSSNTISDLVSGVKLQLNAVTGGPVALSSTRPTSAVAQAVADFVDTYNQVYASAKGLTDASTGDLKSDTAAKTMVRSLQSLTTKTLVSNPGTNAPTTLAQIGVSTNRDGSLSVDTATLNKMMAAYPDEVEAMFAPTTGNAIGLSSTLNGISLAAASSVTGLGASTTRYTKAQTDLTDEQAKITTLSDAMSTRLTQQFSTMNSKVAAYKSTQTFLENQIKAWNSDK</sequence>
<comment type="subunit">
    <text evidence="2 5">Homopentamer.</text>
</comment>
<dbReference type="RefSeq" id="WP_336544173.1">
    <property type="nucleotide sequence ID" value="NZ_JBBBDM010000001.1"/>
</dbReference>
<dbReference type="PANTHER" id="PTHR30288">
    <property type="entry name" value="FLAGELLAR CAP/ASSEMBLY PROTEIN FLID"/>
    <property type="match status" value="1"/>
</dbReference>
<feature type="domain" description="Flagellar hook-associated protein 2 N-terminal" evidence="7">
    <location>
        <begin position="40"/>
        <end position="138"/>
    </location>
</feature>
<keyword evidence="9" id="KW-0969">Cilium</keyword>
<comment type="similarity">
    <text evidence="1 5">Belongs to the FliD family.</text>
</comment>
<protein>
    <recommendedName>
        <fullName evidence="5">Flagellar hook-associated protein 2</fullName>
        <shortName evidence="5">HAP2</shortName>
    </recommendedName>
    <alternativeName>
        <fullName evidence="5">Flagellar cap protein</fullName>
    </alternativeName>
</protein>